<comment type="pathway">
    <text evidence="9">Protein modification; lipoprotein biosynthesis (signal peptide cleavage).</text>
</comment>
<sequence length="202" mass="21395">MPAESDDRATPRPPRGRGVAAIALIVVVAGIVYGVDQLTKALIVQNLVEGSIQPLLGDLVQLHFVRNPGAAFSLATGMTWIFSIAAVAVVGFVVWYSRRIRSLLWAVVFGLVLAGALGNLTDRLFREPGFARGHVVDFIQVWGFPAIFNVADVGITVGMALFVILVLRGVGLDGSRRAPEPRADSAAASEASAASDDETTRS</sequence>
<comment type="caution">
    <text evidence="13">The sequence shown here is derived from an EMBL/GenBank/DDBJ whole genome shotgun (WGS) entry which is preliminary data.</text>
</comment>
<evidence type="ECO:0000256" key="4">
    <source>
        <dbReference type="ARBA" id="ARBA00022692"/>
    </source>
</evidence>
<evidence type="ECO:0000256" key="7">
    <source>
        <dbReference type="ARBA" id="ARBA00022989"/>
    </source>
</evidence>
<dbReference type="EC" id="3.4.23.36" evidence="9"/>
<comment type="similarity">
    <text evidence="1 9 11">Belongs to the peptidase A8 family.</text>
</comment>
<evidence type="ECO:0000256" key="8">
    <source>
        <dbReference type="ARBA" id="ARBA00023136"/>
    </source>
</evidence>
<comment type="function">
    <text evidence="9 10">This protein specifically catalyzes the removal of signal peptides from prolipoproteins.</text>
</comment>
<keyword evidence="8 9" id="KW-0472">Membrane</keyword>
<keyword evidence="14" id="KW-1185">Reference proteome</keyword>
<dbReference type="Pfam" id="PF01252">
    <property type="entry name" value="Peptidase_A8"/>
    <property type="match status" value="1"/>
</dbReference>
<feature type="transmembrane region" description="Helical" evidence="9">
    <location>
        <begin position="70"/>
        <end position="96"/>
    </location>
</feature>
<evidence type="ECO:0000256" key="2">
    <source>
        <dbReference type="ARBA" id="ARBA00022475"/>
    </source>
</evidence>
<feature type="transmembrane region" description="Helical" evidence="9">
    <location>
        <begin position="141"/>
        <end position="167"/>
    </location>
</feature>
<dbReference type="Proteomes" id="UP000553888">
    <property type="component" value="Unassembled WGS sequence"/>
</dbReference>
<dbReference type="PANTHER" id="PTHR33695:SF1">
    <property type="entry name" value="LIPOPROTEIN SIGNAL PEPTIDASE"/>
    <property type="match status" value="1"/>
</dbReference>
<proteinExistence type="inferred from homology"/>
<protein>
    <recommendedName>
        <fullName evidence="9">Lipoprotein signal peptidase</fullName>
        <ecNumber evidence="9">3.4.23.36</ecNumber>
    </recommendedName>
    <alternativeName>
        <fullName evidence="9">Prolipoprotein signal peptidase</fullName>
    </alternativeName>
    <alternativeName>
        <fullName evidence="9">Signal peptidase II</fullName>
        <shortName evidence="9">SPase II</shortName>
    </alternativeName>
</protein>
<keyword evidence="2 9" id="KW-1003">Cell membrane</keyword>
<dbReference type="PROSITE" id="PS00855">
    <property type="entry name" value="SPASE_II"/>
    <property type="match status" value="1"/>
</dbReference>
<evidence type="ECO:0000313" key="14">
    <source>
        <dbReference type="Proteomes" id="UP000553888"/>
    </source>
</evidence>
<feature type="active site" evidence="9">
    <location>
        <position position="152"/>
    </location>
</feature>
<evidence type="ECO:0000256" key="9">
    <source>
        <dbReference type="HAMAP-Rule" id="MF_00161"/>
    </source>
</evidence>
<keyword evidence="3 9" id="KW-0645">Protease</keyword>
<evidence type="ECO:0000256" key="1">
    <source>
        <dbReference type="ARBA" id="ARBA00006139"/>
    </source>
</evidence>
<accession>A0A852YQY5</accession>
<feature type="transmembrane region" description="Helical" evidence="9">
    <location>
        <begin position="18"/>
        <end position="35"/>
    </location>
</feature>
<keyword evidence="7 9" id="KW-1133">Transmembrane helix</keyword>
<keyword evidence="4 9" id="KW-0812">Transmembrane</keyword>
<dbReference type="EMBL" id="JACBZY010000001">
    <property type="protein sequence ID" value="NYH00120.1"/>
    <property type="molecule type" value="Genomic_DNA"/>
</dbReference>
<dbReference type="GO" id="GO:0005886">
    <property type="term" value="C:plasma membrane"/>
    <property type="evidence" value="ECO:0007669"/>
    <property type="project" value="UniProtKB-SubCell"/>
</dbReference>
<comment type="subcellular location">
    <subcellularLocation>
        <location evidence="9">Cell membrane</location>
        <topology evidence="9">Multi-pass membrane protein</topology>
    </subcellularLocation>
</comment>
<dbReference type="UniPathway" id="UPA00665"/>
<dbReference type="GO" id="GO:0006508">
    <property type="term" value="P:proteolysis"/>
    <property type="evidence" value="ECO:0007669"/>
    <property type="project" value="UniProtKB-KW"/>
</dbReference>
<gene>
    <name evidence="9" type="primary">lspA</name>
    <name evidence="13" type="ORF">BJ979_002745</name>
</gene>
<evidence type="ECO:0000256" key="5">
    <source>
        <dbReference type="ARBA" id="ARBA00022750"/>
    </source>
</evidence>
<dbReference type="GO" id="GO:0004190">
    <property type="term" value="F:aspartic-type endopeptidase activity"/>
    <property type="evidence" value="ECO:0007669"/>
    <property type="project" value="UniProtKB-UniRule"/>
</dbReference>
<dbReference type="HAMAP" id="MF_00161">
    <property type="entry name" value="LspA"/>
    <property type="match status" value="1"/>
</dbReference>
<reference evidence="13 14" key="1">
    <citation type="submission" date="2020-07" db="EMBL/GenBank/DDBJ databases">
        <title>Sequencing the genomes of 1000 actinobacteria strains.</title>
        <authorList>
            <person name="Klenk H.-P."/>
        </authorList>
    </citation>
    <scope>NUCLEOTIDE SEQUENCE [LARGE SCALE GENOMIC DNA]</scope>
    <source>
        <strain evidence="13 14">DSM 23141</strain>
    </source>
</reference>
<evidence type="ECO:0000256" key="3">
    <source>
        <dbReference type="ARBA" id="ARBA00022670"/>
    </source>
</evidence>
<evidence type="ECO:0000256" key="12">
    <source>
        <dbReference type="SAM" id="MobiDB-lite"/>
    </source>
</evidence>
<dbReference type="AlphaFoldDB" id="A0A852YQY5"/>
<dbReference type="PANTHER" id="PTHR33695">
    <property type="entry name" value="LIPOPROTEIN SIGNAL PEPTIDASE"/>
    <property type="match status" value="1"/>
</dbReference>
<feature type="transmembrane region" description="Helical" evidence="9">
    <location>
        <begin position="103"/>
        <end position="121"/>
    </location>
</feature>
<feature type="active site" evidence="9">
    <location>
        <position position="137"/>
    </location>
</feature>
<feature type="compositionally biased region" description="Low complexity" evidence="12">
    <location>
        <begin position="184"/>
        <end position="194"/>
    </location>
</feature>
<name>A0A852YQY5_9MICO</name>
<evidence type="ECO:0000256" key="11">
    <source>
        <dbReference type="RuleBase" id="RU004181"/>
    </source>
</evidence>
<feature type="region of interest" description="Disordered" evidence="12">
    <location>
        <begin position="175"/>
        <end position="202"/>
    </location>
</feature>
<evidence type="ECO:0000313" key="13">
    <source>
        <dbReference type="EMBL" id="NYH00120.1"/>
    </source>
</evidence>
<dbReference type="PRINTS" id="PR00781">
    <property type="entry name" value="LIPOSIGPTASE"/>
</dbReference>
<dbReference type="RefSeq" id="WP_218853501.1">
    <property type="nucleotide sequence ID" value="NZ_JACBZY010000001.1"/>
</dbReference>
<keyword evidence="5 9" id="KW-0064">Aspartyl protease</keyword>
<organism evidence="13 14">
    <name type="scientific">Schumannella luteola</name>
    <dbReference type="NCBI Taxonomy" id="472059"/>
    <lineage>
        <taxon>Bacteria</taxon>
        <taxon>Bacillati</taxon>
        <taxon>Actinomycetota</taxon>
        <taxon>Actinomycetes</taxon>
        <taxon>Micrococcales</taxon>
        <taxon>Microbacteriaceae</taxon>
        <taxon>Schumannella</taxon>
    </lineage>
</organism>
<dbReference type="NCBIfam" id="TIGR00077">
    <property type="entry name" value="lspA"/>
    <property type="match status" value="1"/>
</dbReference>
<keyword evidence="6 9" id="KW-0378">Hydrolase</keyword>
<dbReference type="InterPro" id="IPR001872">
    <property type="entry name" value="Peptidase_A8"/>
</dbReference>
<evidence type="ECO:0000256" key="6">
    <source>
        <dbReference type="ARBA" id="ARBA00022801"/>
    </source>
</evidence>
<comment type="catalytic activity">
    <reaction evidence="9 10">
        <text>Release of signal peptides from bacterial membrane prolipoproteins. Hydrolyzes -Xaa-Yaa-Zaa-|-(S,diacylglyceryl)Cys-, in which Xaa is hydrophobic (preferably Leu), and Yaa (Ala or Ser) and Zaa (Gly or Ala) have small, neutral side chains.</text>
        <dbReference type="EC" id="3.4.23.36"/>
    </reaction>
</comment>
<evidence type="ECO:0000256" key="10">
    <source>
        <dbReference type="RuleBase" id="RU000594"/>
    </source>
</evidence>